<accession>A0ABS8WWJ0</accession>
<dbReference type="EMBL" id="JAJTND010000001">
    <property type="protein sequence ID" value="MCE3530843.1"/>
    <property type="molecule type" value="Genomic_DNA"/>
</dbReference>
<dbReference type="Proteomes" id="UP001320170">
    <property type="component" value="Unassembled WGS sequence"/>
</dbReference>
<evidence type="ECO:0000313" key="2">
    <source>
        <dbReference type="Proteomes" id="UP001320170"/>
    </source>
</evidence>
<protein>
    <recommendedName>
        <fullName evidence="3">Dot/Icm secretion system substrate</fullName>
    </recommendedName>
</protein>
<keyword evidence="2" id="KW-1185">Reference proteome</keyword>
<proteinExistence type="predicted"/>
<name>A0ABS8WWJ0_9GAMM</name>
<comment type="caution">
    <text evidence="1">The sequence shown here is derived from an EMBL/GenBank/DDBJ whole genome shotgun (WGS) entry which is preliminary data.</text>
</comment>
<evidence type="ECO:0000313" key="1">
    <source>
        <dbReference type="EMBL" id="MCE3530843.1"/>
    </source>
</evidence>
<sequence length="226" mass="25340">MASNSQHLKKNLDDIRAVSEFKENYEQVTHEMLEAEHWTPEERETMHLLSEGDDPQSIRNQIQLDEESNKKIADIYFMILLNTLIRSKIPMPFKLPEKEITSWPDHYPRDRFASDLLKHKKELASTAVGREVMKAASEYTSLYESTVGHNPDKVDQKSDNKSSTFDRVCDSLGFLYGVADGLSFSAKSPLPGVLTMTSNSASAGYAVGMFAKGIFELGGVVATLMK</sequence>
<reference evidence="1 2" key="1">
    <citation type="journal article" date="2024" name="Pathogens">
        <title>Characterization of a Novel Species of Legionella Isolated from a Healthcare Facility: Legionella resiliens sp. nov.</title>
        <authorList>
            <person name="Cristino S."/>
            <person name="Pascale M.R."/>
            <person name="Marino F."/>
            <person name="Derelitto C."/>
            <person name="Salaris S."/>
            <person name="Orsini M."/>
            <person name="Squarzoni S."/>
            <person name="Grottola A."/>
            <person name="Girolamini L."/>
        </authorList>
    </citation>
    <scope>NUCLEOTIDE SEQUENCE [LARGE SCALE GENOMIC DNA]</scope>
    <source>
        <strain evidence="1 2">8cVS16</strain>
    </source>
</reference>
<organism evidence="1 2">
    <name type="scientific">Legionella resiliens</name>
    <dbReference type="NCBI Taxonomy" id="2905958"/>
    <lineage>
        <taxon>Bacteria</taxon>
        <taxon>Pseudomonadati</taxon>
        <taxon>Pseudomonadota</taxon>
        <taxon>Gammaproteobacteria</taxon>
        <taxon>Legionellales</taxon>
        <taxon>Legionellaceae</taxon>
        <taxon>Legionella</taxon>
    </lineage>
</organism>
<evidence type="ECO:0008006" key="3">
    <source>
        <dbReference type="Google" id="ProtNLM"/>
    </source>
</evidence>
<gene>
    <name evidence="1" type="ORF">LXO92_00450</name>
</gene>
<dbReference type="RefSeq" id="WP_182350795.1">
    <property type="nucleotide sequence ID" value="NZ_JAJSPM010000001.1"/>
</dbReference>